<dbReference type="EMBL" id="CYKH01001679">
    <property type="protein sequence ID" value="CUG88868.1"/>
    <property type="molecule type" value="Genomic_DNA"/>
</dbReference>
<dbReference type="VEuPathDB" id="TriTrypDB:BSAL_17685"/>
<feature type="transmembrane region" description="Helical" evidence="1">
    <location>
        <begin position="71"/>
        <end position="93"/>
    </location>
</feature>
<dbReference type="OrthoDB" id="414189at2759"/>
<name>A0A0S4JFH4_BODSA</name>
<evidence type="ECO:0000259" key="2">
    <source>
        <dbReference type="Pfam" id="PF00487"/>
    </source>
</evidence>
<dbReference type="PANTHER" id="PTHR12879">
    <property type="entry name" value="SPHINGOLIPID DELTA 4 DESATURASE/C-4 HYDROXYLASE PROTEIN DES2"/>
    <property type="match status" value="1"/>
</dbReference>
<keyword evidence="4" id="KW-1185">Reference proteome</keyword>
<dbReference type="PANTHER" id="PTHR12879:SF8">
    <property type="entry name" value="SPHINGOLIPID DELTA(4)-DESATURASE DES1"/>
    <property type="match status" value="1"/>
</dbReference>
<feature type="transmembrane region" description="Helical" evidence="1">
    <location>
        <begin position="40"/>
        <end position="59"/>
    </location>
</feature>
<proteinExistence type="predicted"/>
<keyword evidence="1" id="KW-1133">Transmembrane helix</keyword>
<keyword evidence="1" id="KW-0472">Membrane</keyword>
<evidence type="ECO:0000313" key="4">
    <source>
        <dbReference type="Proteomes" id="UP000051952"/>
    </source>
</evidence>
<evidence type="ECO:0000256" key="1">
    <source>
        <dbReference type="SAM" id="Phobius"/>
    </source>
</evidence>
<sequence>MSDTIATNDASVRAEAYKRHKSLVPADALRSLQRKDSLKGATQLSLHLVLVAFFAAAQWHSRSASESESASWAWCAFHWGSFIAQCMCMAFLFTAFHELTHRTVFTVPWWNVAWGHLLGFTIFRPYHHYTFYHYNHHKFTGDLAMDPELQDSFIDLKLDNVFSYLAYLSSMPYWIDRLTTLLRHCAMCILPREEKFLTSATSKLVVTEANTYVLLYSLLAFWCYLVPFVGTLVWQLWLLPTLVAQPFLRFYLIAEHHGCTTGDAILSNTRTTSTYSWYRWLAWQMPFHAEHHAFPFVPFHQLKNLHLYLRATVARDGGCTPGGESGYLGVHIGLLKKFL</sequence>
<dbReference type="Pfam" id="PF00487">
    <property type="entry name" value="FA_desaturase"/>
    <property type="match status" value="1"/>
</dbReference>
<dbReference type="Proteomes" id="UP000051952">
    <property type="component" value="Unassembled WGS sequence"/>
</dbReference>
<dbReference type="GO" id="GO:0046513">
    <property type="term" value="P:ceramide biosynthetic process"/>
    <property type="evidence" value="ECO:0007669"/>
    <property type="project" value="TreeGrafter"/>
</dbReference>
<dbReference type="InterPro" id="IPR005804">
    <property type="entry name" value="FA_desaturase_dom"/>
</dbReference>
<gene>
    <name evidence="3" type="ORF">BSAL_17685</name>
</gene>
<dbReference type="OMA" id="HETTHRT"/>
<organism evidence="3 4">
    <name type="scientific">Bodo saltans</name>
    <name type="common">Flagellated protozoan</name>
    <dbReference type="NCBI Taxonomy" id="75058"/>
    <lineage>
        <taxon>Eukaryota</taxon>
        <taxon>Discoba</taxon>
        <taxon>Euglenozoa</taxon>
        <taxon>Kinetoplastea</taxon>
        <taxon>Metakinetoplastina</taxon>
        <taxon>Eubodonida</taxon>
        <taxon>Bodonidae</taxon>
        <taxon>Bodo</taxon>
    </lineage>
</organism>
<evidence type="ECO:0000313" key="3">
    <source>
        <dbReference type="EMBL" id="CUG88868.1"/>
    </source>
</evidence>
<reference evidence="4" key="1">
    <citation type="submission" date="2015-09" db="EMBL/GenBank/DDBJ databases">
        <authorList>
            <consortium name="Pathogen Informatics"/>
        </authorList>
    </citation>
    <scope>NUCLEOTIDE SEQUENCE [LARGE SCALE GENOMIC DNA]</scope>
    <source>
        <strain evidence="4">Lake Konstanz</strain>
    </source>
</reference>
<dbReference type="GO" id="GO:0016020">
    <property type="term" value="C:membrane"/>
    <property type="evidence" value="ECO:0007669"/>
    <property type="project" value="GOC"/>
</dbReference>
<dbReference type="GO" id="GO:0042284">
    <property type="term" value="F:sphingolipid delta-4 desaturase activity"/>
    <property type="evidence" value="ECO:0007669"/>
    <property type="project" value="TreeGrafter"/>
</dbReference>
<dbReference type="AlphaFoldDB" id="A0A0S4JFH4"/>
<feature type="domain" description="Fatty acid desaturase" evidence="2">
    <location>
        <begin position="76"/>
        <end position="315"/>
    </location>
</feature>
<feature type="transmembrane region" description="Helical" evidence="1">
    <location>
        <begin position="213"/>
        <end position="237"/>
    </location>
</feature>
<keyword evidence="1" id="KW-0812">Transmembrane</keyword>
<protein>
    <submittedName>
        <fullName evidence="3">Fatty acid desaturase, putative</fullName>
    </submittedName>
</protein>
<accession>A0A0S4JFH4</accession>